<proteinExistence type="predicted"/>
<sequence>MFFIPTKINIGDIDINSAEHNSAISFGENLLQRNKVFAKKNQGFGQQLGDITFDFCPIHITFDDDMIDKPVVKNSQ</sequence>
<dbReference type="EMBL" id="ALAN01000138">
    <property type="protein sequence ID" value="ETI66463.1"/>
    <property type="molecule type" value="Genomic_DNA"/>
</dbReference>
<evidence type="ECO:0000313" key="1">
    <source>
        <dbReference type="EMBL" id="ETI66463.1"/>
    </source>
</evidence>
<dbReference type="Pfam" id="PF10676">
    <property type="entry name" value="gerPA"/>
    <property type="match status" value="1"/>
</dbReference>
<dbReference type="Proteomes" id="UP000018877">
    <property type="component" value="Unassembled WGS sequence"/>
</dbReference>
<reference evidence="1 2" key="1">
    <citation type="journal article" date="2014" name="Environ. Microbiol.">
        <title>The nitrate-ammonifying and nosZ-carrying bacterium Bacillus vireti is a potent source and sink for nitric and nitrous oxide under high nitrate conditions.</title>
        <authorList>
            <person name="Mania D."/>
            <person name="Heylen K."/>
            <person name="van Spanning R.J."/>
            <person name="Frostegard A."/>
        </authorList>
    </citation>
    <scope>NUCLEOTIDE SEQUENCE [LARGE SCALE GENOMIC DNA]</scope>
    <source>
        <strain evidence="1 2">LMG 21834</strain>
    </source>
</reference>
<name>A0AB94IH70_9BACI</name>
<keyword evidence="2" id="KW-1185">Reference proteome</keyword>
<accession>A0AB94IH70</accession>
<organism evidence="1 2">
    <name type="scientific">Neobacillus vireti LMG 21834</name>
    <dbReference type="NCBI Taxonomy" id="1131730"/>
    <lineage>
        <taxon>Bacteria</taxon>
        <taxon>Bacillati</taxon>
        <taxon>Bacillota</taxon>
        <taxon>Bacilli</taxon>
        <taxon>Bacillales</taxon>
        <taxon>Bacillaceae</taxon>
        <taxon>Neobacillus</taxon>
    </lineage>
</organism>
<dbReference type="RefSeq" id="WP_024030677.1">
    <property type="nucleotide sequence ID" value="NZ_ALAN01000138.1"/>
</dbReference>
<gene>
    <name evidence="1" type="ORF">BAVI_22563</name>
</gene>
<dbReference type="InterPro" id="IPR019618">
    <property type="entry name" value="Spore_germination_GerPA"/>
</dbReference>
<dbReference type="AlphaFoldDB" id="A0AB94IH70"/>
<protein>
    <submittedName>
        <fullName evidence="1">Uncharacterized protein</fullName>
    </submittedName>
</protein>
<evidence type="ECO:0000313" key="2">
    <source>
        <dbReference type="Proteomes" id="UP000018877"/>
    </source>
</evidence>
<comment type="caution">
    <text evidence="1">The sequence shown here is derived from an EMBL/GenBank/DDBJ whole genome shotgun (WGS) entry which is preliminary data.</text>
</comment>